<dbReference type="EMBL" id="KE361644">
    <property type="protein sequence ID" value="EPQ26639.1"/>
    <property type="molecule type" value="Genomic_DNA"/>
</dbReference>
<dbReference type="GeneID" id="19320042"/>
<reference evidence="2 3" key="1">
    <citation type="journal article" date="2013" name="Plant Cell">
        <title>The transition from a phytopathogenic smut ancestor to an anamorphic biocontrol agent deciphered by comparative whole-genome analysis.</title>
        <authorList>
            <person name="Lefebvre F."/>
            <person name="Joly D.L."/>
            <person name="Labbe C."/>
            <person name="Teichmann B."/>
            <person name="Linning R."/>
            <person name="Belzile F."/>
            <person name="Bakkeren G."/>
            <person name="Belanger R.R."/>
        </authorList>
    </citation>
    <scope>NUCLEOTIDE SEQUENCE [LARGE SCALE GENOMIC DNA]</scope>
    <source>
        <strain evidence="2 3">PF-1</strain>
    </source>
</reference>
<evidence type="ECO:0000313" key="2">
    <source>
        <dbReference type="EMBL" id="EPQ26639.1"/>
    </source>
</evidence>
<protein>
    <submittedName>
        <fullName evidence="2">Uncharacterized protein</fullName>
    </submittedName>
</protein>
<feature type="signal peptide" evidence="1">
    <location>
        <begin position="1"/>
        <end position="25"/>
    </location>
</feature>
<accession>A0A061H2Y8</accession>
<evidence type="ECO:0000256" key="1">
    <source>
        <dbReference type="SAM" id="SignalP"/>
    </source>
</evidence>
<feature type="chain" id="PRO_5001599595" evidence="1">
    <location>
        <begin position="26"/>
        <end position="131"/>
    </location>
</feature>
<dbReference type="HOGENOM" id="CLU_1928521_0_0_1"/>
<gene>
    <name evidence="2" type="ORF">PFL1_05960</name>
</gene>
<dbReference type="RefSeq" id="XP_007881686.1">
    <property type="nucleotide sequence ID" value="XM_007883495.1"/>
</dbReference>
<organism evidence="2 3">
    <name type="scientific">Pseudozyma flocculosa PF-1</name>
    <dbReference type="NCBI Taxonomy" id="1277687"/>
    <lineage>
        <taxon>Eukaryota</taxon>
        <taxon>Fungi</taxon>
        <taxon>Dikarya</taxon>
        <taxon>Basidiomycota</taxon>
        <taxon>Ustilaginomycotina</taxon>
        <taxon>Ustilaginomycetes</taxon>
        <taxon>Ustilaginales</taxon>
        <taxon>Ustilaginaceae</taxon>
        <taxon>Pseudozyma</taxon>
    </lineage>
</organism>
<dbReference type="KEGG" id="pfp:PFL1_05960"/>
<proteinExistence type="predicted"/>
<name>A0A061H2Y8_9BASI</name>
<evidence type="ECO:0000313" key="3">
    <source>
        <dbReference type="Proteomes" id="UP000053664"/>
    </source>
</evidence>
<dbReference type="Proteomes" id="UP000053664">
    <property type="component" value="Unassembled WGS sequence"/>
</dbReference>
<sequence>MVSFKNLVTVGLVVLGALVSPGVSAAGLGPFQGTVEGTIRNIGEMYRGYADLTGDSDNIARLVMNDVETLPRKARSSFQKFYQSHPELSTVDAFQEWVNADKQRKFDSQFAAIVAARKEVYDAWRRSNGRK</sequence>
<keyword evidence="1" id="KW-0732">Signal</keyword>
<dbReference type="AlphaFoldDB" id="A0A061H2Y8"/>